<proteinExistence type="predicted"/>
<keyword evidence="3" id="KW-0732">Signal</keyword>
<protein>
    <submittedName>
        <fullName evidence="7">Uncharacterized protein LOC124813576</fullName>
    </submittedName>
</protein>
<evidence type="ECO:0000256" key="4">
    <source>
        <dbReference type="ARBA" id="ARBA00023157"/>
    </source>
</evidence>
<evidence type="ECO:0000313" key="6">
    <source>
        <dbReference type="Proteomes" id="UP001652625"/>
    </source>
</evidence>
<accession>A0ABM4CYA2</accession>
<dbReference type="Gene3D" id="2.10.90.10">
    <property type="entry name" value="Cystine-knot cytokines"/>
    <property type="match status" value="1"/>
</dbReference>
<name>A0ABM4CYA2_HYDVU</name>
<sequence length="210" mass="24397">MYSFKDSQLQILTIFKKLYRINDVWMEFTKLVDIINHCETARYEIWIMKDIVIYTPLTCIYCMLLMVSAKPSNPVRIKNDGEIGISTISLLQYEGNCRRITVKRHFGSKERNCSTLKQVKIGVCVGTCILPQSVLNQYPNINYKNLTNIIDDYKRNTDCAEVLVKHKKIEVYCSDDNTITEYKVKNVKSCMCKNKLIDMSTTLKTFTSIK</sequence>
<comment type="subcellular location">
    <subcellularLocation>
        <location evidence="1">Secreted</location>
    </subcellularLocation>
</comment>
<gene>
    <name evidence="7" type="primary">LOC124813576</name>
</gene>
<dbReference type="GeneID" id="124813576"/>
<keyword evidence="4" id="KW-1015">Disulfide bond</keyword>
<evidence type="ECO:0000256" key="1">
    <source>
        <dbReference type="ARBA" id="ARBA00004613"/>
    </source>
</evidence>
<dbReference type="Pfam" id="PF03045">
    <property type="entry name" value="DAN"/>
    <property type="match status" value="1"/>
</dbReference>
<dbReference type="InterPro" id="IPR029034">
    <property type="entry name" value="Cystine-knot_cytokine"/>
</dbReference>
<evidence type="ECO:0000256" key="3">
    <source>
        <dbReference type="ARBA" id="ARBA00022729"/>
    </source>
</evidence>
<dbReference type="RefSeq" id="XP_065666936.1">
    <property type="nucleotide sequence ID" value="XM_065810864.1"/>
</dbReference>
<reference evidence="7" key="1">
    <citation type="submission" date="2025-08" db="UniProtKB">
        <authorList>
            <consortium name="RefSeq"/>
        </authorList>
    </citation>
    <scope>IDENTIFICATION</scope>
</reference>
<dbReference type="InterPro" id="IPR004133">
    <property type="entry name" value="DAN_dom"/>
</dbReference>
<evidence type="ECO:0000313" key="7">
    <source>
        <dbReference type="RefSeq" id="XP_065666936.1"/>
    </source>
</evidence>
<dbReference type="Proteomes" id="UP001652625">
    <property type="component" value="Chromosome 11"/>
</dbReference>
<evidence type="ECO:0000256" key="2">
    <source>
        <dbReference type="ARBA" id="ARBA00022525"/>
    </source>
</evidence>
<feature type="domain" description="DAN" evidence="5">
    <location>
        <begin position="95"/>
        <end position="194"/>
    </location>
</feature>
<keyword evidence="6" id="KW-1185">Reference proteome</keyword>
<organism evidence="6 7">
    <name type="scientific">Hydra vulgaris</name>
    <name type="common">Hydra</name>
    <name type="synonym">Hydra attenuata</name>
    <dbReference type="NCBI Taxonomy" id="6087"/>
    <lineage>
        <taxon>Eukaryota</taxon>
        <taxon>Metazoa</taxon>
        <taxon>Cnidaria</taxon>
        <taxon>Hydrozoa</taxon>
        <taxon>Hydroidolina</taxon>
        <taxon>Anthoathecata</taxon>
        <taxon>Aplanulata</taxon>
        <taxon>Hydridae</taxon>
        <taxon>Hydra</taxon>
    </lineage>
</organism>
<evidence type="ECO:0000259" key="5">
    <source>
        <dbReference type="Pfam" id="PF03045"/>
    </source>
</evidence>
<keyword evidence="2" id="KW-0964">Secreted</keyword>